<evidence type="ECO:0000259" key="3">
    <source>
        <dbReference type="PROSITE" id="PS51371"/>
    </source>
</evidence>
<dbReference type="Pfam" id="PF00571">
    <property type="entry name" value="CBS"/>
    <property type="match status" value="2"/>
</dbReference>
<dbReference type="InterPro" id="IPR051462">
    <property type="entry name" value="CBS_domain-containing"/>
</dbReference>
<dbReference type="Gene3D" id="3.10.580.10">
    <property type="entry name" value="CBS-domain"/>
    <property type="match status" value="1"/>
</dbReference>
<dbReference type="CDD" id="cd04622">
    <property type="entry name" value="CBS_pair_HRP1_like"/>
    <property type="match status" value="1"/>
</dbReference>
<feature type="domain" description="CBS" evidence="3">
    <location>
        <begin position="71"/>
        <end position="128"/>
    </location>
</feature>
<accession>A0ABR6JCF7</accession>
<dbReference type="SMART" id="SM00116">
    <property type="entry name" value="CBS"/>
    <property type="match status" value="2"/>
</dbReference>
<protein>
    <submittedName>
        <fullName evidence="4">CBS domain-containing protein</fullName>
    </submittedName>
</protein>
<sequence length="141" mass="15283">MKVSEVMSRDVLIANPNDTIADVARKMADAEIGFMPVGENDQLVGTVTDRDLVVRGLADRLDGNAKIREVMTQDVKYCFEDEDLNHVTRNMGQVQVRRLPVVNRDKRLTGVVSIGDAALIEAQAAGAGLKKVARPGGEHAS</sequence>
<name>A0ABR6JCF7_AGRRD</name>
<keyword evidence="5" id="KW-1185">Reference proteome</keyword>
<comment type="caution">
    <text evidence="4">The sequence shown here is derived from an EMBL/GenBank/DDBJ whole genome shotgun (WGS) entry which is preliminary data.</text>
</comment>
<dbReference type="InterPro" id="IPR046342">
    <property type="entry name" value="CBS_dom_sf"/>
</dbReference>
<proteinExistence type="predicted"/>
<dbReference type="PANTHER" id="PTHR48108:SF34">
    <property type="entry name" value="CBS DOMAIN-CONTAINING PROTEIN YHCV"/>
    <property type="match status" value="1"/>
</dbReference>
<evidence type="ECO:0000313" key="5">
    <source>
        <dbReference type="Proteomes" id="UP000534590"/>
    </source>
</evidence>
<keyword evidence="1" id="KW-0677">Repeat</keyword>
<dbReference type="PROSITE" id="PS51371">
    <property type="entry name" value="CBS"/>
    <property type="match status" value="2"/>
</dbReference>
<feature type="domain" description="CBS" evidence="3">
    <location>
        <begin position="7"/>
        <end position="63"/>
    </location>
</feature>
<dbReference type="RefSeq" id="WP_183229478.1">
    <property type="nucleotide sequence ID" value="NZ_JACIGS010000005.1"/>
</dbReference>
<dbReference type="EMBL" id="JACIHP010000005">
    <property type="protein sequence ID" value="MBB4492582.1"/>
    <property type="molecule type" value="Genomic_DNA"/>
</dbReference>
<reference evidence="4 5" key="1">
    <citation type="submission" date="2020-08" db="EMBL/GenBank/DDBJ databases">
        <title>Genomic Encyclopedia of Type Strains, Phase IV (KMG-V): Genome sequencing to study the core and pangenomes of soil and plant-associated prokaryotes.</title>
        <authorList>
            <person name="Whitman W."/>
        </authorList>
    </citation>
    <scope>NUCLEOTIDE SEQUENCE [LARGE SCALE GENOMIC DNA]</scope>
    <source>
        <strain evidence="4 5">SEMIA 461</strain>
    </source>
</reference>
<gene>
    <name evidence="4" type="ORF">GGE40_004427</name>
</gene>
<organism evidence="4 5">
    <name type="scientific">Agrobacterium radiobacter</name>
    <dbReference type="NCBI Taxonomy" id="362"/>
    <lineage>
        <taxon>Bacteria</taxon>
        <taxon>Pseudomonadati</taxon>
        <taxon>Pseudomonadota</taxon>
        <taxon>Alphaproteobacteria</taxon>
        <taxon>Hyphomicrobiales</taxon>
        <taxon>Rhizobiaceae</taxon>
        <taxon>Rhizobium/Agrobacterium group</taxon>
        <taxon>Agrobacterium</taxon>
        <taxon>Agrobacterium tumefaciens complex</taxon>
    </lineage>
</organism>
<dbReference type="PANTHER" id="PTHR48108">
    <property type="entry name" value="CBS DOMAIN-CONTAINING PROTEIN CBSX2, CHLOROPLASTIC"/>
    <property type="match status" value="1"/>
</dbReference>
<evidence type="ECO:0000256" key="2">
    <source>
        <dbReference type="PROSITE-ProRule" id="PRU00703"/>
    </source>
</evidence>
<dbReference type="InterPro" id="IPR000644">
    <property type="entry name" value="CBS_dom"/>
</dbReference>
<evidence type="ECO:0000313" key="4">
    <source>
        <dbReference type="EMBL" id="MBB4492582.1"/>
    </source>
</evidence>
<dbReference type="SUPFAM" id="SSF54631">
    <property type="entry name" value="CBS-domain pair"/>
    <property type="match status" value="1"/>
</dbReference>
<evidence type="ECO:0000256" key="1">
    <source>
        <dbReference type="ARBA" id="ARBA00022737"/>
    </source>
</evidence>
<dbReference type="Proteomes" id="UP000534590">
    <property type="component" value="Unassembled WGS sequence"/>
</dbReference>
<keyword evidence="2" id="KW-0129">CBS domain</keyword>